<dbReference type="Proteomes" id="UP000017246">
    <property type="component" value="Unassembled WGS sequence"/>
</dbReference>
<keyword evidence="2" id="KW-1185">Reference proteome</keyword>
<protein>
    <submittedName>
        <fullName evidence="1">MyosinI binding protein</fullName>
    </submittedName>
</protein>
<dbReference type="EMBL" id="LN902844">
    <property type="protein sequence ID" value="CUT98701.1"/>
    <property type="molecule type" value="Genomic_DNA"/>
</dbReference>
<accession>A0A0S4MIT7</accession>
<name>A0A0S4MIT7_ECHMU</name>
<reference evidence="1" key="1">
    <citation type="journal article" date="2013" name="Nature">
        <title>The genomes of four tapeworm species reveal adaptations to parasitism.</title>
        <authorList>
            <person name="Tsai I.J."/>
            <person name="Zarowiecki M."/>
            <person name="Holroyd N."/>
            <person name="Garciarrubio A."/>
            <person name="Sanchez-Flores A."/>
            <person name="Brooks K.L."/>
            <person name="Tracey A."/>
            <person name="Bobes R.J."/>
            <person name="Fragoso G."/>
            <person name="Sciutto E."/>
            <person name="Aslett M."/>
            <person name="Beasley H."/>
            <person name="Bennett H.M."/>
            <person name="Cai J."/>
            <person name="Camicia F."/>
            <person name="Clark R."/>
            <person name="Cucher M."/>
            <person name="De Silva N."/>
            <person name="Day T.A."/>
            <person name="Deplazes P."/>
            <person name="Estrada K."/>
            <person name="Fernandez C."/>
            <person name="Holland P.W."/>
            <person name="Hou J."/>
            <person name="Hu S."/>
            <person name="Huckvale T."/>
            <person name="Hung S.S."/>
            <person name="Kamenetzky L."/>
            <person name="Keane J.A."/>
            <person name="Kiss F."/>
            <person name="Koziol U."/>
            <person name="Lambert O."/>
            <person name="Liu K."/>
            <person name="Luo X."/>
            <person name="Luo Y."/>
            <person name="Macchiaroli N."/>
            <person name="Nichol S."/>
            <person name="Paps J."/>
            <person name="Parkinson J."/>
            <person name="Pouchkina-Stantcheva N."/>
            <person name="Riddiford N."/>
            <person name="Rosenzvit M."/>
            <person name="Salinas G."/>
            <person name="Wasmuth J.D."/>
            <person name="Zamanian M."/>
            <person name="Zheng Y."/>
            <person name="Cai X."/>
            <person name="Soberon X."/>
            <person name="Olson P.D."/>
            <person name="Laclette J.P."/>
            <person name="Brehm K."/>
            <person name="Berriman M."/>
            <person name="Garciarrubio A."/>
            <person name="Bobes R.J."/>
            <person name="Fragoso G."/>
            <person name="Sanchez-Flores A."/>
            <person name="Estrada K."/>
            <person name="Cevallos M.A."/>
            <person name="Morett E."/>
            <person name="Gonzalez V."/>
            <person name="Portillo T."/>
            <person name="Ochoa-Leyva A."/>
            <person name="Jose M.V."/>
            <person name="Sciutto E."/>
            <person name="Landa A."/>
            <person name="Jimenez L."/>
            <person name="Valdes V."/>
            <person name="Carrero J.C."/>
            <person name="Larralde C."/>
            <person name="Morales-Montor J."/>
            <person name="Limon-Lason J."/>
            <person name="Soberon X."/>
            <person name="Laclette J.P."/>
        </authorList>
    </citation>
    <scope>NUCLEOTIDE SEQUENCE [LARGE SCALE GENOMIC DNA]</scope>
</reference>
<organism evidence="1 2">
    <name type="scientific">Echinococcus multilocularis</name>
    <name type="common">Fox tapeworm</name>
    <dbReference type="NCBI Taxonomy" id="6211"/>
    <lineage>
        <taxon>Eukaryota</taxon>
        <taxon>Metazoa</taxon>
        <taxon>Spiralia</taxon>
        <taxon>Lophotrochozoa</taxon>
        <taxon>Platyhelminthes</taxon>
        <taxon>Cestoda</taxon>
        <taxon>Eucestoda</taxon>
        <taxon>Cyclophyllidea</taxon>
        <taxon>Taeniidae</taxon>
        <taxon>Echinococcus</taxon>
    </lineage>
</organism>
<evidence type="ECO:0000313" key="2">
    <source>
        <dbReference type="Proteomes" id="UP000017246"/>
    </source>
</evidence>
<dbReference type="AlphaFoldDB" id="A0A0S4MIT7"/>
<proteinExistence type="predicted"/>
<sequence length="84" mass="9319">MEPPLPYPQFWALVQSNCEEETGEINATFKYGFQTSNEEAVLGNAELADMNPAAVQHLNDKCREPQVNNALSRSGRFHLVSVAP</sequence>
<reference evidence="1" key="2">
    <citation type="submission" date="2015-11" db="EMBL/GenBank/DDBJ databases">
        <authorList>
            <person name="Zhang Y."/>
            <person name="Guo Z."/>
        </authorList>
    </citation>
    <scope>NUCLEOTIDE SEQUENCE</scope>
</reference>
<evidence type="ECO:0000313" key="1">
    <source>
        <dbReference type="EMBL" id="CUT98701.1"/>
    </source>
</evidence>